<reference evidence="2" key="2">
    <citation type="submission" date="2025-08" db="UniProtKB">
        <authorList>
            <consortium name="Ensembl"/>
        </authorList>
    </citation>
    <scope>IDENTIFICATION</scope>
</reference>
<dbReference type="InterPro" id="IPR019169">
    <property type="entry name" value="Transmembrane_26"/>
</dbReference>
<dbReference type="STRING" id="7897.ENSLACP00000000634"/>
<reference evidence="2" key="3">
    <citation type="submission" date="2025-09" db="UniProtKB">
        <authorList>
            <consortium name="Ensembl"/>
        </authorList>
    </citation>
    <scope>IDENTIFICATION</scope>
</reference>
<keyword evidence="1" id="KW-1133">Transmembrane helix</keyword>
<dbReference type="Pfam" id="PF09772">
    <property type="entry name" value="Tmem26"/>
    <property type="match status" value="1"/>
</dbReference>
<sequence>LRRFSPAIFLYLISTVPSLWILELSNFQWITYNTSSKLFFVLNKALLIKGDYRNPTLKWVKMITTLDADAWTLGLHQTLLLLLIIGKWLLPVGVGISKDQLSQLLLTFVGTAADILEFTSETLAEPSVRHQPPLIYAILGVWSWSMLQFPLELGVTVEQTDYQLPGKLKSAFCQMVFRHSADMWNIGISLFIQDGPFLTVRVVLMGYYKIIHQMLVFFTIKNILVVMLQLYRLIVIYRNFQDSSQNENSTRMASCPCEPDDTLNHTDVEDNNTSCIAMEDCPELPGSL</sequence>
<dbReference type="Proteomes" id="UP000008672">
    <property type="component" value="Unassembled WGS sequence"/>
</dbReference>
<feature type="transmembrane region" description="Helical" evidence="1">
    <location>
        <begin position="7"/>
        <end position="30"/>
    </location>
</feature>
<feature type="transmembrane region" description="Helical" evidence="1">
    <location>
        <begin position="70"/>
        <end position="90"/>
    </location>
</feature>
<proteinExistence type="predicted"/>
<dbReference type="Bgee" id="ENSLACG00000000564">
    <property type="expression patterns" value="Expressed in pectoral fin and 2 other cell types or tissues"/>
</dbReference>
<dbReference type="OMA" id="HHGTQYC"/>
<organism evidence="2 3">
    <name type="scientific">Latimeria chalumnae</name>
    <name type="common">Coelacanth</name>
    <dbReference type="NCBI Taxonomy" id="7897"/>
    <lineage>
        <taxon>Eukaryota</taxon>
        <taxon>Metazoa</taxon>
        <taxon>Chordata</taxon>
        <taxon>Craniata</taxon>
        <taxon>Vertebrata</taxon>
        <taxon>Euteleostomi</taxon>
        <taxon>Coelacanthiformes</taxon>
        <taxon>Coelacanthidae</taxon>
        <taxon>Latimeria</taxon>
    </lineage>
</organism>
<evidence type="ECO:0000313" key="2">
    <source>
        <dbReference type="Ensembl" id="ENSLACP00000000634.1"/>
    </source>
</evidence>
<dbReference type="GeneTree" id="ENSGT00390000014794"/>
<dbReference type="PANTHER" id="PTHR22168">
    <property type="entry name" value="TMEM26 PROTEIN"/>
    <property type="match status" value="1"/>
</dbReference>
<dbReference type="FunCoup" id="H2ZTB3">
    <property type="interactions" value="13"/>
</dbReference>
<dbReference type="InParanoid" id="H2ZTB3"/>
<protein>
    <submittedName>
        <fullName evidence="2">Transmembrane protein 26</fullName>
    </submittedName>
</protein>
<name>H2ZTB3_LATCH</name>
<keyword evidence="1" id="KW-0812">Transmembrane</keyword>
<keyword evidence="3" id="KW-1185">Reference proteome</keyword>
<dbReference type="eggNOG" id="KOG4610">
    <property type="taxonomic scope" value="Eukaryota"/>
</dbReference>
<reference evidence="3" key="1">
    <citation type="submission" date="2011-08" db="EMBL/GenBank/DDBJ databases">
        <title>The draft genome of Latimeria chalumnae.</title>
        <authorList>
            <person name="Di Palma F."/>
            <person name="Alfoldi J."/>
            <person name="Johnson J."/>
            <person name="Berlin A."/>
            <person name="Gnerre S."/>
            <person name="Jaffe D."/>
            <person name="MacCallum I."/>
            <person name="Young S."/>
            <person name="Walker B.J."/>
            <person name="Lander E."/>
            <person name="Lindblad-Toh K."/>
        </authorList>
    </citation>
    <scope>NUCLEOTIDE SEQUENCE [LARGE SCALE GENOMIC DNA]</scope>
    <source>
        <strain evidence="3">Wild caught</strain>
    </source>
</reference>
<dbReference type="Ensembl" id="ENSLACT00000000637.1">
    <property type="protein sequence ID" value="ENSLACP00000000634.1"/>
    <property type="gene ID" value="ENSLACG00000000564.1"/>
</dbReference>
<accession>H2ZTB3</accession>
<evidence type="ECO:0000256" key="1">
    <source>
        <dbReference type="SAM" id="Phobius"/>
    </source>
</evidence>
<dbReference type="HOGENOM" id="CLU_032511_0_0_1"/>
<dbReference type="AlphaFoldDB" id="H2ZTB3"/>
<keyword evidence="1" id="KW-0472">Membrane</keyword>
<dbReference type="EMBL" id="AFYH01186097">
    <property type="status" value="NOT_ANNOTATED_CDS"/>
    <property type="molecule type" value="Genomic_DNA"/>
</dbReference>
<dbReference type="PANTHER" id="PTHR22168:SF3">
    <property type="entry name" value="TRANSMEMBRANE PROTEIN 26"/>
    <property type="match status" value="1"/>
</dbReference>
<gene>
    <name evidence="2" type="primary">TMEM26</name>
</gene>
<evidence type="ECO:0000313" key="3">
    <source>
        <dbReference type="Proteomes" id="UP000008672"/>
    </source>
</evidence>
<feature type="transmembrane region" description="Helical" evidence="1">
    <location>
        <begin position="210"/>
        <end position="231"/>
    </location>
</feature>